<evidence type="ECO:0000256" key="8">
    <source>
        <dbReference type="SAM" id="Phobius"/>
    </source>
</evidence>
<feature type="region of interest" description="Disordered" evidence="7">
    <location>
        <begin position="564"/>
        <end position="603"/>
    </location>
</feature>
<protein>
    <submittedName>
        <fullName evidence="9">Putative transmembrane conjugative DNA transfer protein</fullName>
    </submittedName>
</protein>
<feature type="transmembrane region" description="Helical" evidence="8">
    <location>
        <begin position="85"/>
        <end position="109"/>
    </location>
</feature>
<evidence type="ECO:0000256" key="6">
    <source>
        <dbReference type="ARBA" id="ARBA00023136"/>
    </source>
</evidence>
<keyword evidence="6 8" id="KW-0472">Membrane</keyword>
<evidence type="ECO:0000256" key="1">
    <source>
        <dbReference type="ARBA" id="ARBA00004651"/>
    </source>
</evidence>
<evidence type="ECO:0000313" key="10">
    <source>
        <dbReference type="Proteomes" id="UP000045285"/>
    </source>
</evidence>
<dbReference type="Proteomes" id="UP000045285">
    <property type="component" value="Unassembled WGS sequence"/>
</dbReference>
<keyword evidence="10" id="KW-1185">Reference proteome</keyword>
<dbReference type="Pfam" id="PF02534">
    <property type="entry name" value="T4SS-DNA_transf"/>
    <property type="match status" value="1"/>
</dbReference>
<dbReference type="InterPro" id="IPR003688">
    <property type="entry name" value="TraG/VirD4"/>
</dbReference>
<gene>
    <name evidence="9" type="ORF">MPL3356_340098</name>
</gene>
<dbReference type="InterPro" id="IPR051539">
    <property type="entry name" value="T4SS-coupling_protein"/>
</dbReference>
<dbReference type="CDD" id="cd01127">
    <property type="entry name" value="TrwB_TraG_TraD_VirD4"/>
    <property type="match status" value="2"/>
</dbReference>
<dbReference type="GO" id="GO:0005886">
    <property type="term" value="C:plasma membrane"/>
    <property type="evidence" value="ECO:0007669"/>
    <property type="project" value="UniProtKB-SubCell"/>
</dbReference>
<dbReference type="InterPro" id="IPR027417">
    <property type="entry name" value="P-loop_NTPase"/>
</dbReference>
<sequence length="712" mass="78590">MKQPRELAWTRALWAVEDGDSRDVDSRQKASTVLLGGALSVVAGLCLASAYANFRHGVTPQAIEAFDIFAFWYDTPFYNGDVRPVFYQGLMIAGFTVALASFILAVIVFKPQHHGTARWARLSEMKKAGYIMPYQKISGPIFGKTIGPRLPGQYLSNGEQPHSLVVAPTRAGKGVGVVVPTLLTFNGSVLALDVKGELFELTSRARKARGDRIFKFAPMDRAGRTHSYNPVLDIVSMPPQRQFSEARRLAHNLIAPKGKGSEGFIDGARDLFVAGILACIERGTPSIGAVYDLFTLPGEKYKLFAELAEECQSPEARRIFDNMAGNDTKILTSYTSVLGDGGLNLWADPLIKAATTTSDFSIYDLRRDPTTIYLCVSPNDLQVIAPLIRLFFQQVVSVMQRAMPTKDEIFEVLFLLDEFKHLGKLEAIETAITTIAGYKGRFMFIIQSLSALTGAYEQSGKENFLSNTGVQVFMATADDETPTYISKSIGDYTFRAKSKSFSQSRMFDAHIQLSEQGANLLRPEQVRLIDENSEVVLIKGRPPLLIHKVKYYSDRTLRRIFESQTGPLPEPEPVGHCGTPAEPPPRPTYERGQGGDAGGEADQAFGVGQANHFVTVSGGEDEKYCGVADHYSEQHRLEHKADNAGLEELRSRLVHEAIGKQRFEEDGEDQGLEGAEAPRAQPAPEPEEDHALNPQRELLDRIIALQERNSGR</sequence>
<proteinExistence type="inferred from homology"/>
<evidence type="ECO:0000256" key="2">
    <source>
        <dbReference type="ARBA" id="ARBA00008806"/>
    </source>
</evidence>
<keyword evidence="5 8" id="KW-1133">Transmembrane helix</keyword>
<comment type="subcellular location">
    <subcellularLocation>
        <location evidence="1">Cell membrane</location>
        <topology evidence="1">Multi-pass membrane protein</topology>
    </subcellularLocation>
</comment>
<reference evidence="10" key="1">
    <citation type="submission" date="2014-08" db="EMBL/GenBank/DDBJ databases">
        <authorList>
            <person name="Moulin L."/>
        </authorList>
    </citation>
    <scope>NUCLEOTIDE SEQUENCE [LARGE SCALE GENOMIC DNA]</scope>
</reference>
<evidence type="ECO:0000256" key="7">
    <source>
        <dbReference type="SAM" id="MobiDB-lite"/>
    </source>
</evidence>
<dbReference type="NCBIfam" id="NF010424">
    <property type="entry name" value="PRK13850.1"/>
    <property type="match status" value="1"/>
</dbReference>
<evidence type="ECO:0000256" key="5">
    <source>
        <dbReference type="ARBA" id="ARBA00022989"/>
    </source>
</evidence>
<evidence type="ECO:0000256" key="4">
    <source>
        <dbReference type="ARBA" id="ARBA00022692"/>
    </source>
</evidence>
<dbReference type="Gene3D" id="3.40.50.300">
    <property type="entry name" value="P-loop containing nucleotide triphosphate hydrolases"/>
    <property type="match status" value="1"/>
</dbReference>
<dbReference type="SUPFAM" id="SSF52540">
    <property type="entry name" value="P-loop containing nucleoside triphosphate hydrolases"/>
    <property type="match status" value="1"/>
</dbReference>
<keyword evidence="4 8" id="KW-0812">Transmembrane</keyword>
<keyword evidence="3" id="KW-1003">Cell membrane</keyword>
<evidence type="ECO:0000313" key="9">
    <source>
        <dbReference type="EMBL" id="CDX20920.1"/>
    </source>
</evidence>
<organism evidence="9 10">
    <name type="scientific">Mesorhizobium plurifarium</name>
    <dbReference type="NCBI Taxonomy" id="69974"/>
    <lineage>
        <taxon>Bacteria</taxon>
        <taxon>Pseudomonadati</taxon>
        <taxon>Pseudomonadota</taxon>
        <taxon>Alphaproteobacteria</taxon>
        <taxon>Hyphomicrobiales</taxon>
        <taxon>Phyllobacteriaceae</taxon>
        <taxon>Mesorhizobium</taxon>
    </lineage>
</organism>
<accession>A0A090E1I2</accession>
<feature type="region of interest" description="Disordered" evidence="7">
    <location>
        <begin position="662"/>
        <end position="695"/>
    </location>
</feature>
<dbReference type="PANTHER" id="PTHR37937">
    <property type="entry name" value="CONJUGATIVE TRANSFER: DNA TRANSPORT"/>
    <property type="match status" value="1"/>
</dbReference>
<dbReference type="AlphaFoldDB" id="A0A090E1I2"/>
<name>A0A090E1I2_MESPL</name>
<comment type="similarity">
    <text evidence="2">Belongs to the VirD4/TraG family.</text>
</comment>
<dbReference type="EMBL" id="CCMZ01000028">
    <property type="protein sequence ID" value="CDX20920.1"/>
    <property type="molecule type" value="Genomic_DNA"/>
</dbReference>
<dbReference type="PANTHER" id="PTHR37937:SF1">
    <property type="entry name" value="CONJUGATIVE TRANSFER: DNA TRANSPORT"/>
    <property type="match status" value="1"/>
</dbReference>
<evidence type="ECO:0000256" key="3">
    <source>
        <dbReference type="ARBA" id="ARBA00022475"/>
    </source>
</evidence>
<feature type="transmembrane region" description="Helical" evidence="8">
    <location>
        <begin position="32"/>
        <end position="52"/>
    </location>
</feature>